<evidence type="ECO:0000256" key="1">
    <source>
        <dbReference type="ARBA" id="ARBA00001709"/>
    </source>
</evidence>
<dbReference type="Pfam" id="PF16113">
    <property type="entry name" value="ECH_2"/>
    <property type="match status" value="1"/>
</dbReference>
<dbReference type="InterPro" id="IPR029045">
    <property type="entry name" value="ClpP/crotonase-like_dom_sf"/>
</dbReference>
<dbReference type="PANTHER" id="PTHR43176">
    <property type="entry name" value="3-HYDROXYISOBUTYRYL-COA HYDROLASE-RELATED"/>
    <property type="match status" value="1"/>
</dbReference>
<dbReference type="OrthoDB" id="9790967at2"/>
<dbReference type="Proteomes" id="UP000191418">
    <property type="component" value="Unassembled WGS sequence"/>
</dbReference>
<comment type="caution">
    <text evidence="5">The sequence shown here is derived from an EMBL/GenBank/DDBJ whole genome shotgun (WGS) entry which is preliminary data.</text>
</comment>
<gene>
    <name evidence="5" type="ORF">BTE48_09400</name>
</gene>
<dbReference type="InterPro" id="IPR045004">
    <property type="entry name" value="ECH_dom"/>
</dbReference>
<dbReference type="SUPFAM" id="SSF52096">
    <property type="entry name" value="ClpP/crotonase"/>
    <property type="match status" value="1"/>
</dbReference>
<evidence type="ECO:0000256" key="3">
    <source>
        <dbReference type="ARBA" id="ARBA00022801"/>
    </source>
</evidence>
<dbReference type="RefSeq" id="WP_078745171.1">
    <property type="nucleotide sequence ID" value="NZ_FUXG01000009.1"/>
</dbReference>
<dbReference type="GO" id="GO:0005829">
    <property type="term" value="C:cytosol"/>
    <property type="evidence" value="ECO:0007669"/>
    <property type="project" value="TreeGrafter"/>
</dbReference>
<dbReference type="GO" id="GO:0003860">
    <property type="term" value="F:3-hydroxyisobutyryl-CoA hydrolase activity"/>
    <property type="evidence" value="ECO:0007669"/>
    <property type="project" value="UniProtKB-EC"/>
</dbReference>
<reference evidence="5 6" key="1">
    <citation type="submission" date="2017-01" db="EMBL/GenBank/DDBJ databases">
        <title>Genome Sequencing of a Marine Spirillum, Oceanospirillum multiglobuliferum ATCC 33336, from Japan.</title>
        <authorList>
            <person name="Carney J.G."/>
            <person name="Trachtenberg A.M."/>
            <person name="Rheaume B.A."/>
            <person name="Linnane J.D."/>
            <person name="Pitts N.L."/>
            <person name="Mykles D.L."/>
            <person name="Maclea K.S."/>
        </authorList>
    </citation>
    <scope>NUCLEOTIDE SEQUENCE [LARGE SCALE GENOMIC DNA]</scope>
    <source>
        <strain evidence="5 6">ATCC 33336</strain>
    </source>
</reference>
<evidence type="ECO:0000313" key="5">
    <source>
        <dbReference type="EMBL" id="OPX55371.1"/>
    </source>
</evidence>
<dbReference type="EMBL" id="MTSM01000010">
    <property type="protein sequence ID" value="OPX55371.1"/>
    <property type="molecule type" value="Genomic_DNA"/>
</dbReference>
<evidence type="ECO:0000313" key="6">
    <source>
        <dbReference type="Proteomes" id="UP000191418"/>
    </source>
</evidence>
<sequence length="375" mass="40872">MSDSPAILDPVVFEELATRDGHLIGIATLNAPKALNALSLEMIDLLYPKLLEWQANSSVVAVWLQGSGDKAFCAGGDIVQLYNSMVEHGEQQNPYAEKFFTDEYRLDHLIHTYSKPFILWGNGIVMGGGLGLMAGASHRVVTESSRIAMPEISIGLYPDVGGSFFLNRMPGRTGLFLGLTGASINAADALFVGLGDRFVTHDRREAVIDALLSVSWADNATHIVNSVLRQHERASLGQLPESEVRKHFDLIQQLTDGDDVAAIVDNITSCHTDDKWLSRAIGSLAVGSPTAMHLIVRQLKATKQMSLAEVFRAELDLSVQAACKGEFAEGIRALLIDKDRQPKWHGGTLAAVEAEWIDSFFVSPWSGEHPLADLK</sequence>
<dbReference type="PANTHER" id="PTHR43176:SF3">
    <property type="entry name" value="3-HYDROXYISOBUTYRYL-COA HYDROLASE, MITOCHONDRIAL"/>
    <property type="match status" value="1"/>
</dbReference>
<dbReference type="CDD" id="cd06558">
    <property type="entry name" value="crotonase-like"/>
    <property type="match status" value="1"/>
</dbReference>
<dbReference type="Gene3D" id="3.90.226.10">
    <property type="entry name" value="2-enoyl-CoA Hydratase, Chain A, domain 1"/>
    <property type="match status" value="1"/>
</dbReference>
<accession>A0A1T4PRJ4</accession>
<keyword evidence="3" id="KW-0378">Hydrolase</keyword>
<dbReference type="AlphaFoldDB" id="A0A1T4PRJ4"/>
<comment type="catalytic activity">
    <reaction evidence="1">
        <text>3-hydroxy-2-methylpropanoyl-CoA + H2O = 3-hydroxy-2-methylpropanoate + CoA + H(+)</text>
        <dbReference type="Rhea" id="RHEA:20888"/>
        <dbReference type="ChEBI" id="CHEBI:11805"/>
        <dbReference type="ChEBI" id="CHEBI:15377"/>
        <dbReference type="ChEBI" id="CHEBI:15378"/>
        <dbReference type="ChEBI" id="CHEBI:57287"/>
        <dbReference type="ChEBI" id="CHEBI:57340"/>
        <dbReference type="EC" id="3.1.2.4"/>
    </reaction>
</comment>
<evidence type="ECO:0000256" key="2">
    <source>
        <dbReference type="ARBA" id="ARBA00011915"/>
    </source>
</evidence>
<proteinExistence type="predicted"/>
<dbReference type="NCBIfam" id="NF004127">
    <property type="entry name" value="PRK05617.1"/>
    <property type="match status" value="1"/>
</dbReference>
<organism evidence="5 6">
    <name type="scientific">Oceanospirillum multiglobuliferum</name>
    <dbReference type="NCBI Taxonomy" id="64969"/>
    <lineage>
        <taxon>Bacteria</taxon>
        <taxon>Pseudomonadati</taxon>
        <taxon>Pseudomonadota</taxon>
        <taxon>Gammaproteobacteria</taxon>
        <taxon>Oceanospirillales</taxon>
        <taxon>Oceanospirillaceae</taxon>
        <taxon>Oceanospirillum</taxon>
    </lineage>
</organism>
<feature type="domain" description="Enoyl-CoA hydratase/isomerase" evidence="4">
    <location>
        <begin position="24"/>
        <end position="361"/>
    </location>
</feature>
<evidence type="ECO:0000259" key="4">
    <source>
        <dbReference type="Pfam" id="PF16113"/>
    </source>
</evidence>
<dbReference type="STRING" id="64969.SAMN02745127_01571"/>
<dbReference type="EC" id="3.1.2.4" evidence="2"/>
<keyword evidence="6" id="KW-1185">Reference proteome</keyword>
<name>A0A1T4PRJ4_9GAMM</name>
<dbReference type="InterPro" id="IPR032259">
    <property type="entry name" value="HIBYL-CoA-H"/>
</dbReference>
<dbReference type="GO" id="GO:0006574">
    <property type="term" value="P:L-valine catabolic process"/>
    <property type="evidence" value="ECO:0007669"/>
    <property type="project" value="TreeGrafter"/>
</dbReference>
<protein>
    <recommendedName>
        <fullName evidence="2">3-hydroxyisobutyryl-CoA hydrolase</fullName>
        <ecNumber evidence="2">3.1.2.4</ecNumber>
    </recommendedName>
</protein>